<keyword evidence="2" id="KW-1185">Reference proteome</keyword>
<dbReference type="AlphaFoldDB" id="A0A8X6QGK8"/>
<evidence type="ECO:0000313" key="2">
    <source>
        <dbReference type="Proteomes" id="UP000887013"/>
    </source>
</evidence>
<reference evidence="1" key="1">
    <citation type="submission" date="2020-08" db="EMBL/GenBank/DDBJ databases">
        <title>Multicomponent nature underlies the extraordinary mechanical properties of spider dragline silk.</title>
        <authorList>
            <person name="Kono N."/>
            <person name="Nakamura H."/>
            <person name="Mori M."/>
            <person name="Yoshida Y."/>
            <person name="Ohtoshi R."/>
            <person name="Malay A.D."/>
            <person name="Moran D.A.P."/>
            <person name="Tomita M."/>
            <person name="Numata K."/>
            <person name="Arakawa K."/>
        </authorList>
    </citation>
    <scope>NUCLEOTIDE SEQUENCE</scope>
</reference>
<dbReference type="Proteomes" id="UP000887013">
    <property type="component" value="Unassembled WGS sequence"/>
</dbReference>
<name>A0A8X6QGK8_NEPPI</name>
<organism evidence="1 2">
    <name type="scientific">Nephila pilipes</name>
    <name type="common">Giant wood spider</name>
    <name type="synonym">Nephila maculata</name>
    <dbReference type="NCBI Taxonomy" id="299642"/>
    <lineage>
        <taxon>Eukaryota</taxon>
        <taxon>Metazoa</taxon>
        <taxon>Ecdysozoa</taxon>
        <taxon>Arthropoda</taxon>
        <taxon>Chelicerata</taxon>
        <taxon>Arachnida</taxon>
        <taxon>Araneae</taxon>
        <taxon>Araneomorphae</taxon>
        <taxon>Entelegynae</taxon>
        <taxon>Araneoidea</taxon>
        <taxon>Nephilidae</taxon>
        <taxon>Nephila</taxon>
    </lineage>
</organism>
<sequence length="116" mass="13393">MKQFERTRRLARILVRQAVDLAHVENMTLMVVEASNITNGISSVSLETHYHSLNMCYSVVWKMIGQIPNYPNKIQSIHKLFDGYTKVRETFGMQFLVLVIVVMKQSVDGYDQLSLK</sequence>
<evidence type="ECO:0000313" key="1">
    <source>
        <dbReference type="EMBL" id="GFU17671.1"/>
    </source>
</evidence>
<gene>
    <name evidence="1" type="ORF">NPIL_382931</name>
</gene>
<dbReference type="EMBL" id="BMAW01030690">
    <property type="protein sequence ID" value="GFU17671.1"/>
    <property type="molecule type" value="Genomic_DNA"/>
</dbReference>
<accession>A0A8X6QGK8</accession>
<protein>
    <submittedName>
        <fullName evidence="1">Uncharacterized protein</fullName>
    </submittedName>
</protein>
<comment type="caution">
    <text evidence="1">The sequence shown here is derived from an EMBL/GenBank/DDBJ whole genome shotgun (WGS) entry which is preliminary data.</text>
</comment>
<proteinExistence type="predicted"/>